<dbReference type="RefSeq" id="WP_206294926.1">
    <property type="nucleotide sequence ID" value="NZ_CP063458.1"/>
</dbReference>
<evidence type="ECO:0000313" key="1">
    <source>
        <dbReference type="EMBL" id="QOV91625.1"/>
    </source>
</evidence>
<dbReference type="Proteomes" id="UP000593765">
    <property type="component" value="Chromosome"/>
</dbReference>
<dbReference type="KEGG" id="hbs:IPV69_09785"/>
<reference evidence="1 2" key="1">
    <citation type="submission" date="2020-10" db="EMBL/GenBank/DDBJ databases">
        <title>Wide distribution of Phycisphaera-like planctomycetes from WD2101 soil group in peatlands and genome analysis of the first cultivated representative.</title>
        <authorList>
            <person name="Dedysh S.N."/>
            <person name="Beletsky A.V."/>
            <person name="Ivanova A."/>
            <person name="Kulichevskaya I.S."/>
            <person name="Suzina N.E."/>
            <person name="Philippov D.A."/>
            <person name="Rakitin A.L."/>
            <person name="Mardanov A.V."/>
            <person name="Ravin N.V."/>
        </authorList>
    </citation>
    <scope>NUCLEOTIDE SEQUENCE [LARGE SCALE GENOMIC DNA]</scope>
    <source>
        <strain evidence="1 2">M1803</strain>
    </source>
</reference>
<name>A0A7M2X1S5_9BACT</name>
<gene>
    <name evidence="1" type="ORF">IPV69_09785</name>
</gene>
<proteinExistence type="predicted"/>
<accession>A0A7M2X1S5</accession>
<evidence type="ECO:0000313" key="2">
    <source>
        <dbReference type="Proteomes" id="UP000593765"/>
    </source>
</evidence>
<protein>
    <submittedName>
        <fullName evidence="1">Uncharacterized protein</fullName>
    </submittedName>
</protein>
<keyword evidence="2" id="KW-1185">Reference proteome</keyword>
<sequence length="73" mass="8107">MGLFEGKGQLDRATKDLMARWSVVRASWRDNVAADFEQQTLLPLQQHVKNATSAMSSAASLITRIKSEVSDRS</sequence>
<dbReference type="AlphaFoldDB" id="A0A7M2X1S5"/>
<organism evidence="1 2">
    <name type="scientific">Humisphaera borealis</name>
    <dbReference type="NCBI Taxonomy" id="2807512"/>
    <lineage>
        <taxon>Bacteria</taxon>
        <taxon>Pseudomonadati</taxon>
        <taxon>Planctomycetota</taxon>
        <taxon>Phycisphaerae</taxon>
        <taxon>Tepidisphaerales</taxon>
        <taxon>Tepidisphaeraceae</taxon>
        <taxon>Humisphaera</taxon>
    </lineage>
</organism>
<dbReference type="EMBL" id="CP063458">
    <property type="protein sequence ID" value="QOV91625.1"/>
    <property type="molecule type" value="Genomic_DNA"/>
</dbReference>